<protein>
    <submittedName>
        <fullName evidence="1">Uncharacterized protein</fullName>
    </submittedName>
</protein>
<reference evidence="1" key="2">
    <citation type="journal article" date="2015" name="Fish Shellfish Immunol.">
        <title>Early steps in the European eel (Anguilla anguilla)-Vibrio vulnificus interaction in the gills: Role of the RtxA13 toxin.</title>
        <authorList>
            <person name="Callol A."/>
            <person name="Pajuelo D."/>
            <person name="Ebbesson L."/>
            <person name="Teles M."/>
            <person name="MacKenzie S."/>
            <person name="Amaro C."/>
        </authorList>
    </citation>
    <scope>NUCLEOTIDE SEQUENCE</scope>
</reference>
<accession>A0A0E9Y0K8</accession>
<name>A0A0E9Y0K8_ANGAN</name>
<dbReference type="EMBL" id="GBXM01000055">
    <property type="protein sequence ID" value="JAI08523.1"/>
    <property type="molecule type" value="Transcribed_RNA"/>
</dbReference>
<reference evidence="1" key="1">
    <citation type="submission" date="2014-11" db="EMBL/GenBank/DDBJ databases">
        <authorList>
            <person name="Amaro Gonzalez C."/>
        </authorList>
    </citation>
    <scope>NUCLEOTIDE SEQUENCE</scope>
</reference>
<sequence length="69" mass="8144">MIYVHYMTSWPFLQVKRALGMNIISSINCWPCDNPVLNSYASYSCQRLWHILEVNSHIVNFLHDLSRCI</sequence>
<organism evidence="1">
    <name type="scientific">Anguilla anguilla</name>
    <name type="common">European freshwater eel</name>
    <name type="synonym">Muraena anguilla</name>
    <dbReference type="NCBI Taxonomy" id="7936"/>
    <lineage>
        <taxon>Eukaryota</taxon>
        <taxon>Metazoa</taxon>
        <taxon>Chordata</taxon>
        <taxon>Craniata</taxon>
        <taxon>Vertebrata</taxon>
        <taxon>Euteleostomi</taxon>
        <taxon>Actinopterygii</taxon>
        <taxon>Neopterygii</taxon>
        <taxon>Teleostei</taxon>
        <taxon>Anguilliformes</taxon>
        <taxon>Anguillidae</taxon>
        <taxon>Anguilla</taxon>
    </lineage>
</organism>
<evidence type="ECO:0000313" key="1">
    <source>
        <dbReference type="EMBL" id="JAI08523.1"/>
    </source>
</evidence>
<dbReference type="AlphaFoldDB" id="A0A0E9Y0K8"/>
<proteinExistence type="predicted"/>